<reference evidence="1 2" key="1">
    <citation type="journal article" date="2021" name="Elife">
        <title>Chloroplast acquisition without the gene transfer in kleptoplastic sea slugs, Plakobranchus ocellatus.</title>
        <authorList>
            <person name="Maeda T."/>
            <person name="Takahashi S."/>
            <person name="Yoshida T."/>
            <person name="Shimamura S."/>
            <person name="Takaki Y."/>
            <person name="Nagai Y."/>
            <person name="Toyoda A."/>
            <person name="Suzuki Y."/>
            <person name="Arimoto A."/>
            <person name="Ishii H."/>
            <person name="Satoh N."/>
            <person name="Nishiyama T."/>
            <person name="Hasebe M."/>
            <person name="Maruyama T."/>
            <person name="Minagawa J."/>
            <person name="Obokata J."/>
            <person name="Shigenobu S."/>
        </authorList>
    </citation>
    <scope>NUCLEOTIDE SEQUENCE [LARGE SCALE GENOMIC DNA]</scope>
</reference>
<comment type="caution">
    <text evidence="1">The sequence shown here is derived from an EMBL/GenBank/DDBJ whole genome shotgun (WGS) entry which is preliminary data.</text>
</comment>
<evidence type="ECO:0000313" key="1">
    <source>
        <dbReference type="EMBL" id="GFN94819.1"/>
    </source>
</evidence>
<accession>A0AAV3ZGT8</accession>
<organism evidence="1 2">
    <name type="scientific">Plakobranchus ocellatus</name>
    <dbReference type="NCBI Taxonomy" id="259542"/>
    <lineage>
        <taxon>Eukaryota</taxon>
        <taxon>Metazoa</taxon>
        <taxon>Spiralia</taxon>
        <taxon>Lophotrochozoa</taxon>
        <taxon>Mollusca</taxon>
        <taxon>Gastropoda</taxon>
        <taxon>Heterobranchia</taxon>
        <taxon>Euthyneura</taxon>
        <taxon>Panpulmonata</taxon>
        <taxon>Sacoglossa</taxon>
        <taxon>Placobranchoidea</taxon>
        <taxon>Plakobranchidae</taxon>
        <taxon>Plakobranchus</taxon>
    </lineage>
</organism>
<gene>
    <name evidence="1" type="ORF">PoB_002132500</name>
</gene>
<keyword evidence="2" id="KW-1185">Reference proteome</keyword>
<dbReference type="EMBL" id="BLXT01002474">
    <property type="protein sequence ID" value="GFN94819.1"/>
    <property type="molecule type" value="Genomic_DNA"/>
</dbReference>
<proteinExistence type="predicted"/>
<protein>
    <submittedName>
        <fullName evidence="1">Uncharacterized protein</fullName>
    </submittedName>
</protein>
<sequence>MPIQYQLVLCYPPLGQSRFRVDRVNPAAARETLQNIWRPPGRLQGVFGGRYRGSRVFLAAANLTLESFWGRVILACYTGLTSFGLLFGCQACMQEGLWTMAKVIYRGLCPDTSVTDSLKRKLFCFILIARVTPTHDWG</sequence>
<dbReference type="AlphaFoldDB" id="A0AAV3ZGT8"/>
<dbReference type="Proteomes" id="UP000735302">
    <property type="component" value="Unassembled WGS sequence"/>
</dbReference>
<evidence type="ECO:0000313" key="2">
    <source>
        <dbReference type="Proteomes" id="UP000735302"/>
    </source>
</evidence>
<name>A0AAV3ZGT8_9GAST</name>